<feature type="compositionally biased region" description="Low complexity" evidence="1">
    <location>
        <begin position="67"/>
        <end position="98"/>
    </location>
</feature>
<feature type="region of interest" description="Disordered" evidence="1">
    <location>
        <begin position="67"/>
        <end position="110"/>
    </location>
</feature>
<dbReference type="EMBL" id="CAIJEO010000005">
    <property type="protein sequence ID" value="CAD0092808.1"/>
    <property type="molecule type" value="Genomic_DNA"/>
</dbReference>
<proteinExistence type="predicted"/>
<evidence type="ECO:0000313" key="3">
    <source>
        <dbReference type="Proteomes" id="UP000714618"/>
    </source>
</evidence>
<accession>A0A9N8PET2</accession>
<evidence type="ECO:0000256" key="1">
    <source>
        <dbReference type="SAM" id="MobiDB-lite"/>
    </source>
</evidence>
<dbReference type="Proteomes" id="UP000714618">
    <property type="component" value="Unassembled WGS sequence"/>
</dbReference>
<name>A0A9N8PET2_9PEZI</name>
<keyword evidence="3" id="KW-1185">Reference proteome</keyword>
<reference evidence="2" key="1">
    <citation type="submission" date="2020-06" db="EMBL/GenBank/DDBJ databases">
        <authorList>
            <person name="Onetto C."/>
        </authorList>
    </citation>
    <scope>NUCLEOTIDE SEQUENCE</scope>
</reference>
<gene>
    <name evidence="2" type="ORF">AWRI4233_LOCUS3891</name>
</gene>
<sequence length="120" mass="12952">MVVTKQGKSFEERLKTWTERATSALAALRSLEDQEGTSNSPSQLRKLLGDKYIETMTLRKVRIMTAAQQQPTQPMQTVVASSNASNAATAGASTSTATPSEIPQVAGRKRKAVVIDLTDD</sequence>
<comment type="caution">
    <text evidence="2">The sequence shown here is derived from an EMBL/GenBank/DDBJ whole genome shotgun (WGS) entry which is preliminary data.</text>
</comment>
<dbReference type="AlphaFoldDB" id="A0A9N8PET2"/>
<evidence type="ECO:0000313" key="2">
    <source>
        <dbReference type="EMBL" id="CAD0092808.1"/>
    </source>
</evidence>
<organism evidence="2 3">
    <name type="scientific">Aureobasidium mustum</name>
    <dbReference type="NCBI Taxonomy" id="2773714"/>
    <lineage>
        <taxon>Eukaryota</taxon>
        <taxon>Fungi</taxon>
        <taxon>Dikarya</taxon>
        <taxon>Ascomycota</taxon>
        <taxon>Pezizomycotina</taxon>
        <taxon>Dothideomycetes</taxon>
        <taxon>Dothideomycetidae</taxon>
        <taxon>Dothideales</taxon>
        <taxon>Saccotheciaceae</taxon>
        <taxon>Aureobasidium</taxon>
    </lineage>
</organism>
<protein>
    <submittedName>
        <fullName evidence="2">Uncharacterized protein</fullName>
    </submittedName>
</protein>